<dbReference type="RefSeq" id="WP_175354716.1">
    <property type="nucleotide sequence ID" value="NZ_JABFMT010000013.1"/>
</dbReference>
<reference evidence="8 9" key="1">
    <citation type="journal article" date="2020" name="Front. Plant Sci.">
        <title>Isolation of Rhizosphere Bacteria That Improve Quality and Water Stress Tolerance in Greenhouse Ornamentals.</title>
        <authorList>
            <person name="Nordstedt N.P."/>
            <person name="Jones M.L."/>
        </authorList>
    </citation>
    <scope>NUCLEOTIDE SEQUENCE [LARGE SCALE GENOMIC DNA]</scope>
    <source>
        <strain evidence="8 9">C6C2</strain>
    </source>
</reference>
<gene>
    <name evidence="6" type="primary">azoR</name>
    <name evidence="8" type="ORF">HNO84_14005</name>
</gene>
<evidence type="ECO:0000256" key="4">
    <source>
        <dbReference type="ARBA" id="ARBA00023027"/>
    </source>
</evidence>
<dbReference type="EC" id="1.6.5.-" evidence="6"/>
<keyword evidence="4 6" id="KW-0520">NAD</keyword>
<dbReference type="Pfam" id="PF02525">
    <property type="entry name" value="Flavodoxin_2"/>
    <property type="match status" value="1"/>
</dbReference>
<dbReference type="EC" id="1.7.1.17" evidence="6"/>
<evidence type="ECO:0000313" key="9">
    <source>
        <dbReference type="Proteomes" id="UP000536746"/>
    </source>
</evidence>
<comment type="catalytic activity">
    <reaction evidence="6">
        <text>2 a quinone + NADH + H(+) = 2 a 1,4-benzosemiquinone + NAD(+)</text>
        <dbReference type="Rhea" id="RHEA:65952"/>
        <dbReference type="ChEBI" id="CHEBI:15378"/>
        <dbReference type="ChEBI" id="CHEBI:57540"/>
        <dbReference type="ChEBI" id="CHEBI:57945"/>
        <dbReference type="ChEBI" id="CHEBI:132124"/>
        <dbReference type="ChEBI" id="CHEBI:134225"/>
    </reaction>
</comment>
<dbReference type="Gene3D" id="3.40.50.360">
    <property type="match status" value="1"/>
</dbReference>
<dbReference type="InterPro" id="IPR050104">
    <property type="entry name" value="FMN-dep_NADH:Q_OxRdtase_AzoR1"/>
</dbReference>
<keyword evidence="9" id="KW-1185">Reference proteome</keyword>
<evidence type="ECO:0000256" key="3">
    <source>
        <dbReference type="ARBA" id="ARBA00023002"/>
    </source>
</evidence>
<evidence type="ECO:0000256" key="5">
    <source>
        <dbReference type="ARBA" id="ARBA00048542"/>
    </source>
</evidence>
<evidence type="ECO:0000313" key="8">
    <source>
        <dbReference type="EMBL" id="NUU02715.1"/>
    </source>
</evidence>
<comment type="similarity">
    <text evidence="6">Belongs to the azoreductase type 1 family.</text>
</comment>
<feature type="binding site" evidence="6">
    <location>
        <begin position="15"/>
        <end position="17"/>
    </location>
    <ligand>
        <name>FMN</name>
        <dbReference type="ChEBI" id="CHEBI:58210"/>
    </ligand>
</feature>
<dbReference type="InterPro" id="IPR023048">
    <property type="entry name" value="NADH:quinone_OxRdtase_FMN_depd"/>
</dbReference>
<dbReference type="Proteomes" id="UP000536746">
    <property type="component" value="Unassembled WGS sequence"/>
</dbReference>
<comment type="caution">
    <text evidence="6">Lacks conserved residue(s) required for the propagation of feature annotation.</text>
</comment>
<dbReference type="PANTHER" id="PTHR43741:SF4">
    <property type="entry name" value="FMN-DEPENDENT NADH:QUINONE OXIDOREDUCTASE"/>
    <property type="match status" value="1"/>
</dbReference>
<dbReference type="SUPFAM" id="SSF52218">
    <property type="entry name" value="Flavoproteins"/>
    <property type="match status" value="1"/>
</dbReference>
<feature type="binding site" evidence="6">
    <location>
        <position position="9"/>
    </location>
    <ligand>
        <name>FMN</name>
        <dbReference type="ChEBI" id="CHEBI:58210"/>
    </ligand>
</feature>
<feature type="domain" description="Flavodoxin-like fold" evidence="7">
    <location>
        <begin position="1"/>
        <end position="202"/>
    </location>
</feature>
<dbReference type="EMBL" id="JABFMT010000013">
    <property type="protein sequence ID" value="NUU02715.1"/>
    <property type="molecule type" value="Genomic_DNA"/>
</dbReference>
<protein>
    <recommendedName>
        <fullName evidence="6">FMN dependent NADH:quinone oxidoreductase</fullName>
        <ecNumber evidence="6">1.6.5.-</ecNumber>
    </recommendedName>
    <alternativeName>
        <fullName evidence="6">Azo-dye reductase</fullName>
    </alternativeName>
    <alternativeName>
        <fullName evidence="6">FMN-dependent NADH-azo compound oxidoreductase</fullName>
    </alternativeName>
    <alternativeName>
        <fullName evidence="6">FMN-dependent NADH-azoreductase</fullName>
        <ecNumber evidence="6">1.7.1.17</ecNumber>
    </alternativeName>
</protein>
<keyword evidence="3 6" id="KW-0560">Oxidoreductase</keyword>
<comment type="function">
    <text evidence="6">Quinone reductase that provides resistance to thiol-specific stress caused by electrophilic quinones.</text>
</comment>
<evidence type="ECO:0000256" key="6">
    <source>
        <dbReference type="HAMAP-Rule" id="MF_01216"/>
    </source>
</evidence>
<evidence type="ECO:0000259" key="7">
    <source>
        <dbReference type="Pfam" id="PF02525"/>
    </source>
</evidence>
<keyword evidence="2 6" id="KW-0288">FMN</keyword>
<evidence type="ECO:0000256" key="1">
    <source>
        <dbReference type="ARBA" id="ARBA00022630"/>
    </source>
</evidence>
<proteinExistence type="inferred from homology"/>
<name>A0ABX2LX68_9BURK</name>
<comment type="subunit">
    <text evidence="6">Homodimer.</text>
</comment>
<sequence>MRVLHIISSPRGEKSASVTVANAFLDACRQRFAGCEIDTLNVWEEPLPEFDSSAIGAKYKRVSKEPMTAAEQAAWSDIEALVRRFERAERIVIGVPMWNFSYPYKLKQLIDLVCQRNMLFTFDGSAYGPMLTIPRALAIQVRGQSQGGGIDAANPGFEHQAGYIDFWLKFIGVQEVHSLMVEHTWDGHAQECIEQAKAQAVALAARF</sequence>
<dbReference type="InterPro" id="IPR029039">
    <property type="entry name" value="Flavoprotein-like_sf"/>
</dbReference>
<accession>A0ABX2LX68</accession>
<dbReference type="PANTHER" id="PTHR43741">
    <property type="entry name" value="FMN-DEPENDENT NADH-AZOREDUCTASE 1"/>
    <property type="match status" value="1"/>
</dbReference>
<evidence type="ECO:0000256" key="2">
    <source>
        <dbReference type="ARBA" id="ARBA00022643"/>
    </source>
</evidence>
<comment type="cofactor">
    <cofactor evidence="6">
        <name>FMN</name>
        <dbReference type="ChEBI" id="CHEBI:58210"/>
    </cofactor>
    <text evidence="6">Binds 1 FMN per subunit.</text>
</comment>
<dbReference type="HAMAP" id="MF_01216">
    <property type="entry name" value="Azoreductase_type1"/>
    <property type="match status" value="1"/>
</dbReference>
<comment type="caution">
    <text evidence="8">The sequence shown here is derived from an EMBL/GenBank/DDBJ whole genome shotgun (WGS) entry which is preliminary data.</text>
</comment>
<organism evidence="8 9">
    <name type="scientific">Herbaspirillum robiniae</name>
    <dbReference type="NCBI Taxonomy" id="2014887"/>
    <lineage>
        <taxon>Bacteria</taxon>
        <taxon>Pseudomonadati</taxon>
        <taxon>Pseudomonadota</taxon>
        <taxon>Betaproteobacteria</taxon>
        <taxon>Burkholderiales</taxon>
        <taxon>Oxalobacteraceae</taxon>
        <taxon>Herbaspirillum</taxon>
    </lineage>
</organism>
<keyword evidence="1 6" id="KW-0285">Flavoprotein</keyword>
<comment type="function">
    <text evidence="6">Also exhibits azoreductase activity. Catalyzes the reductive cleavage of the azo bond in aromatic azo compounds to the corresponding amines.</text>
</comment>
<dbReference type="InterPro" id="IPR003680">
    <property type="entry name" value="Flavodoxin_fold"/>
</dbReference>
<comment type="catalytic activity">
    <reaction evidence="5">
        <text>N,N-dimethyl-1,4-phenylenediamine + anthranilate + 2 NAD(+) = 2-(4-dimethylaminophenyl)diazenylbenzoate + 2 NADH + 2 H(+)</text>
        <dbReference type="Rhea" id="RHEA:55872"/>
        <dbReference type="ChEBI" id="CHEBI:15378"/>
        <dbReference type="ChEBI" id="CHEBI:15783"/>
        <dbReference type="ChEBI" id="CHEBI:16567"/>
        <dbReference type="ChEBI" id="CHEBI:57540"/>
        <dbReference type="ChEBI" id="CHEBI:57945"/>
        <dbReference type="ChEBI" id="CHEBI:71579"/>
        <dbReference type="EC" id="1.7.1.17"/>
    </reaction>
    <physiologicalReaction direction="right-to-left" evidence="5">
        <dbReference type="Rhea" id="RHEA:55874"/>
    </physiologicalReaction>
</comment>
<feature type="binding site" evidence="6">
    <location>
        <begin position="97"/>
        <end position="100"/>
    </location>
    <ligand>
        <name>FMN</name>
        <dbReference type="ChEBI" id="CHEBI:58210"/>
    </ligand>
</feature>